<sequence>AASKDPVGQPAGYSGQSQSSHQETEPAGKRARDKRRTTTYSRHDNKIGCGPWGWQGSRAAGAPMELVTDTGLSGDVLNLGTRIAAAINCCKHVTKVPLQSILEGIHKRFSVPGGDPDSVELGYEEVESRQKPSHLNINFTLNNVEGFSDWAHGSGILVQKGNFNWT</sequence>
<evidence type="ECO:0000256" key="1">
    <source>
        <dbReference type="SAM" id="MobiDB-lite"/>
    </source>
</evidence>
<gene>
    <name evidence="2" type="ORF">NHX12_011168</name>
</gene>
<comment type="caution">
    <text evidence="2">The sequence shown here is derived from an EMBL/GenBank/DDBJ whole genome shotgun (WGS) entry which is preliminary data.</text>
</comment>
<reference evidence="2" key="1">
    <citation type="submission" date="2022-07" db="EMBL/GenBank/DDBJ databases">
        <title>Chromosome-level genome of Muraenolepis orangiensis.</title>
        <authorList>
            <person name="Kim J."/>
        </authorList>
    </citation>
    <scope>NUCLEOTIDE SEQUENCE</scope>
    <source>
        <strain evidence="2">KU_S4_2022</strain>
        <tissue evidence="2">Muscle</tissue>
    </source>
</reference>
<protein>
    <submittedName>
        <fullName evidence="2">Uncharacterized protein</fullName>
    </submittedName>
</protein>
<organism evidence="2 3">
    <name type="scientific">Muraenolepis orangiensis</name>
    <name type="common">Patagonian moray cod</name>
    <dbReference type="NCBI Taxonomy" id="630683"/>
    <lineage>
        <taxon>Eukaryota</taxon>
        <taxon>Metazoa</taxon>
        <taxon>Chordata</taxon>
        <taxon>Craniata</taxon>
        <taxon>Vertebrata</taxon>
        <taxon>Euteleostomi</taxon>
        <taxon>Actinopterygii</taxon>
        <taxon>Neopterygii</taxon>
        <taxon>Teleostei</taxon>
        <taxon>Neoteleostei</taxon>
        <taxon>Acanthomorphata</taxon>
        <taxon>Zeiogadaria</taxon>
        <taxon>Gadariae</taxon>
        <taxon>Gadiformes</taxon>
        <taxon>Muraenolepidoidei</taxon>
        <taxon>Muraenolepididae</taxon>
        <taxon>Muraenolepis</taxon>
    </lineage>
</organism>
<feature type="region of interest" description="Disordered" evidence="1">
    <location>
        <begin position="1"/>
        <end position="45"/>
    </location>
</feature>
<dbReference type="AlphaFoldDB" id="A0A9Q0DFT6"/>
<evidence type="ECO:0000313" key="2">
    <source>
        <dbReference type="EMBL" id="KAJ3587571.1"/>
    </source>
</evidence>
<dbReference type="EMBL" id="JANIIK010000116">
    <property type="protein sequence ID" value="KAJ3587571.1"/>
    <property type="molecule type" value="Genomic_DNA"/>
</dbReference>
<keyword evidence="3" id="KW-1185">Reference proteome</keyword>
<feature type="non-terminal residue" evidence="2">
    <location>
        <position position="1"/>
    </location>
</feature>
<proteinExistence type="predicted"/>
<dbReference type="Proteomes" id="UP001148018">
    <property type="component" value="Unassembled WGS sequence"/>
</dbReference>
<accession>A0A9Q0DFT6</accession>
<name>A0A9Q0DFT6_9TELE</name>
<evidence type="ECO:0000313" key="3">
    <source>
        <dbReference type="Proteomes" id="UP001148018"/>
    </source>
</evidence>